<dbReference type="AlphaFoldDB" id="A0A238JVA7"/>
<evidence type="ECO:0000313" key="2">
    <source>
        <dbReference type="Proteomes" id="UP000202922"/>
    </source>
</evidence>
<evidence type="ECO:0000313" key="1">
    <source>
        <dbReference type="EMBL" id="SMX34094.1"/>
    </source>
</evidence>
<keyword evidence="2" id="KW-1185">Reference proteome</keyword>
<accession>A0A238JVA7</accession>
<organism evidence="1 2">
    <name type="scientific">Actibacterium lipolyticum</name>
    <dbReference type="NCBI Taxonomy" id="1524263"/>
    <lineage>
        <taxon>Bacteria</taxon>
        <taxon>Pseudomonadati</taxon>
        <taxon>Pseudomonadota</taxon>
        <taxon>Alphaproteobacteria</taxon>
        <taxon>Rhodobacterales</taxon>
        <taxon>Roseobacteraceae</taxon>
        <taxon>Actibacterium</taxon>
    </lineage>
</organism>
<reference evidence="2" key="1">
    <citation type="submission" date="2017-05" db="EMBL/GenBank/DDBJ databases">
        <authorList>
            <person name="Rodrigo-Torres L."/>
            <person name="Arahal R. D."/>
            <person name="Lucena T."/>
        </authorList>
    </citation>
    <scope>NUCLEOTIDE SEQUENCE [LARGE SCALE GENOMIC DNA]</scope>
    <source>
        <strain evidence="2">CECT 8621</strain>
    </source>
</reference>
<proteinExistence type="predicted"/>
<dbReference type="Proteomes" id="UP000202922">
    <property type="component" value="Unassembled WGS sequence"/>
</dbReference>
<protein>
    <submittedName>
        <fullName evidence="1">Uncharacterized protein</fullName>
    </submittedName>
</protein>
<dbReference type="EMBL" id="FXYE01000001">
    <property type="protein sequence ID" value="SMX34094.1"/>
    <property type="molecule type" value="Genomic_DNA"/>
</dbReference>
<sequence>MTPAYMVYEFLGGDPLVKGAVPLAFFLRPDFPAKRSTTHEEYT</sequence>
<gene>
    <name evidence="1" type="ORF">COL8621_01176</name>
</gene>
<name>A0A238JVA7_9RHOB</name>